<organism evidence="5 6">
    <name type="scientific">Diversispora eburnea</name>
    <dbReference type="NCBI Taxonomy" id="1213867"/>
    <lineage>
        <taxon>Eukaryota</taxon>
        <taxon>Fungi</taxon>
        <taxon>Fungi incertae sedis</taxon>
        <taxon>Mucoromycota</taxon>
        <taxon>Glomeromycotina</taxon>
        <taxon>Glomeromycetes</taxon>
        <taxon>Diversisporales</taxon>
        <taxon>Diversisporaceae</taxon>
        <taxon>Diversispora</taxon>
    </lineage>
</organism>
<evidence type="ECO:0000256" key="4">
    <source>
        <dbReference type="SAM" id="MobiDB-lite"/>
    </source>
</evidence>
<sequence length="728" mass="86319">MEAKVNGKMNKLFKRKEKSVTKEKSKKDKEENEISIITKKVVKFCKPSKNKRKNEKNEEEEIMTPEVSPPKVETKEKPSQVQEMHHIINKLKDFLDQDRQNLLGPANNLKYIHNQLSQLEKSRDNNMRQAYINQSFEINTLQDYYKPLEEFSKDFDSYLWESTRKIITFDWQAKTAIVQLVEIIEEKDAVAYESDLTSNTLNERKIKSYKEKFSETLKDSIIAKFGNILNKERSHLAIIDKLEFVYEDLKSINNQIAPQFPNISRELVLTYHKNVYSLLDDILQSKPDVEIIFRLIRWVRQYHIIVLIDLQDLQMSKDLLKPQLLDGREQELVDEYINIMCSKIQEWKPNLIKNNIEEFIKRAQNPDIIDENQLFRLTETSITINMINQTVEIAINSAHNKILVETIKECCQVMIDLQQDMNRTLESESLKFIEKIPPDNFIEYAFALANDQLRYADFIEEIIKRTQTTSKECIYEIKEKTSLILDGCFRLANIAIDTIMKIIYNEINEFLELHTSSWYKEPGKFMKDIIAKLRSDTEHYRPHLKLYLFDKFIRTMTQFFVIAYIESMIKNNTKYKMPQCLELMKQDIQEAHEYFGIYLKATEIEQQFDPILKLQEFLTTNGKWIDKDYNSIKNAYGDIPRKLLKKFLSKRNDLNKFQLKMLGKTIKTKELEMGEYTGEPTIFSKVTIKQEDEDINALQQFKEVKDGIKNKFRQDSHQQCKNHIQQLY</sequence>
<feature type="compositionally biased region" description="Basic and acidic residues" evidence="4">
    <location>
        <begin position="18"/>
        <end position="32"/>
    </location>
</feature>
<comment type="similarity">
    <text evidence="1">Belongs to the SEC6 family.</text>
</comment>
<evidence type="ECO:0000256" key="3">
    <source>
        <dbReference type="ARBA" id="ARBA00022483"/>
    </source>
</evidence>
<evidence type="ECO:0000256" key="1">
    <source>
        <dbReference type="ARBA" id="ARBA00009447"/>
    </source>
</evidence>
<evidence type="ECO:0000313" key="6">
    <source>
        <dbReference type="Proteomes" id="UP000789706"/>
    </source>
</evidence>
<proteinExistence type="inferred from homology"/>
<dbReference type="Gene3D" id="1.10.357.70">
    <property type="entry name" value="Exocyst complex component Sec6, C-terminal domain"/>
    <property type="match status" value="1"/>
</dbReference>
<dbReference type="GO" id="GO:0000149">
    <property type="term" value="F:SNARE binding"/>
    <property type="evidence" value="ECO:0007669"/>
    <property type="project" value="TreeGrafter"/>
</dbReference>
<dbReference type="Pfam" id="PF06046">
    <property type="entry name" value="Sec6"/>
    <property type="match status" value="1"/>
</dbReference>
<evidence type="ECO:0000313" key="5">
    <source>
        <dbReference type="EMBL" id="CAG8432761.1"/>
    </source>
</evidence>
<dbReference type="InterPro" id="IPR042532">
    <property type="entry name" value="EXOC3/Sec6_C"/>
</dbReference>
<comment type="caution">
    <text evidence="5">The sequence shown here is derived from an EMBL/GenBank/DDBJ whole genome shotgun (WGS) entry which is preliminary data.</text>
</comment>
<dbReference type="GO" id="GO:0051601">
    <property type="term" value="P:exocyst localization"/>
    <property type="evidence" value="ECO:0007669"/>
    <property type="project" value="TreeGrafter"/>
</dbReference>
<dbReference type="PANTHER" id="PTHR21292:SF1">
    <property type="entry name" value="EXOCYST COMPLEX COMPONENT 3"/>
    <property type="match status" value="1"/>
</dbReference>
<accession>A0A9N8UZC8</accession>
<keyword evidence="3" id="KW-0268">Exocytosis</keyword>
<dbReference type="PANTHER" id="PTHR21292">
    <property type="entry name" value="EXOCYST COMPLEX COMPONENT SEC6-RELATED"/>
    <property type="match status" value="1"/>
</dbReference>
<dbReference type="OrthoDB" id="190098at2759"/>
<dbReference type="AlphaFoldDB" id="A0A9N8UZC8"/>
<dbReference type="GO" id="GO:0000145">
    <property type="term" value="C:exocyst"/>
    <property type="evidence" value="ECO:0007669"/>
    <property type="project" value="InterPro"/>
</dbReference>
<dbReference type="Gene3D" id="1.10.357.50">
    <property type="match status" value="1"/>
</dbReference>
<keyword evidence="2" id="KW-0813">Transport</keyword>
<dbReference type="InterPro" id="IPR010326">
    <property type="entry name" value="EXOC3/Sec6"/>
</dbReference>
<keyword evidence="6" id="KW-1185">Reference proteome</keyword>
<protein>
    <submittedName>
        <fullName evidence="5">494_t:CDS:1</fullName>
    </submittedName>
</protein>
<dbReference type="Proteomes" id="UP000789706">
    <property type="component" value="Unassembled WGS sequence"/>
</dbReference>
<name>A0A9N8UZC8_9GLOM</name>
<dbReference type="GO" id="GO:0006887">
    <property type="term" value="P:exocytosis"/>
    <property type="evidence" value="ECO:0007669"/>
    <property type="project" value="UniProtKB-KW"/>
</dbReference>
<reference evidence="5" key="1">
    <citation type="submission" date="2021-06" db="EMBL/GenBank/DDBJ databases">
        <authorList>
            <person name="Kallberg Y."/>
            <person name="Tangrot J."/>
            <person name="Rosling A."/>
        </authorList>
    </citation>
    <scope>NUCLEOTIDE SEQUENCE</scope>
    <source>
        <strain evidence="5">AZ414A</strain>
    </source>
</reference>
<dbReference type="EMBL" id="CAJVPK010000003">
    <property type="protein sequence ID" value="CAG8432761.1"/>
    <property type="molecule type" value="Genomic_DNA"/>
</dbReference>
<evidence type="ECO:0000256" key="2">
    <source>
        <dbReference type="ARBA" id="ARBA00022448"/>
    </source>
</evidence>
<gene>
    <name evidence="5" type="ORF">DEBURN_LOCUS89</name>
</gene>
<feature type="region of interest" description="Disordered" evidence="4">
    <location>
        <begin position="46"/>
        <end position="79"/>
    </location>
</feature>
<feature type="region of interest" description="Disordered" evidence="4">
    <location>
        <begin position="1"/>
        <end position="32"/>
    </location>
</feature>